<dbReference type="Proteomes" id="UP000664859">
    <property type="component" value="Unassembled WGS sequence"/>
</dbReference>
<keyword evidence="3" id="KW-1185">Reference proteome</keyword>
<name>A0A836CMA5_9STRA</name>
<protein>
    <submittedName>
        <fullName evidence="2">Uncharacterized protein</fullName>
    </submittedName>
</protein>
<evidence type="ECO:0000313" key="2">
    <source>
        <dbReference type="EMBL" id="KAG5188606.1"/>
    </source>
</evidence>
<evidence type="ECO:0000313" key="3">
    <source>
        <dbReference type="Proteomes" id="UP000664859"/>
    </source>
</evidence>
<comment type="caution">
    <text evidence="2">The sequence shown here is derived from an EMBL/GenBank/DDBJ whole genome shotgun (WGS) entry which is preliminary data.</text>
</comment>
<dbReference type="EMBL" id="JAFCMP010000068">
    <property type="protein sequence ID" value="KAG5188606.1"/>
    <property type="molecule type" value="Genomic_DNA"/>
</dbReference>
<feature type="region of interest" description="Disordered" evidence="1">
    <location>
        <begin position="1"/>
        <end position="27"/>
    </location>
</feature>
<proteinExistence type="predicted"/>
<organism evidence="2 3">
    <name type="scientific">Tribonema minus</name>
    <dbReference type="NCBI Taxonomy" id="303371"/>
    <lineage>
        <taxon>Eukaryota</taxon>
        <taxon>Sar</taxon>
        <taxon>Stramenopiles</taxon>
        <taxon>Ochrophyta</taxon>
        <taxon>PX clade</taxon>
        <taxon>Xanthophyceae</taxon>
        <taxon>Tribonematales</taxon>
        <taxon>Tribonemataceae</taxon>
        <taxon>Tribonema</taxon>
    </lineage>
</organism>
<dbReference type="AlphaFoldDB" id="A0A836CMA5"/>
<reference evidence="2" key="1">
    <citation type="submission" date="2021-02" db="EMBL/GenBank/DDBJ databases">
        <title>First Annotated Genome of the Yellow-green Alga Tribonema minus.</title>
        <authorList>
            <person name="Mahan K.M."/>
        </authorList>
    </citation>
    <scope>NUCLEOTIDE SEQUENCE</scope>
    <source>
        <strain evidence="2">UTEX B ZZ1240</strain>
    </source>
</reference>
<feature type="compositionally biased region" description="Basic and acidic residues" evidence="1">
    <location>
        <begin position="10"/>
        <end position="27"/>
    </location>
</feature>
<sequence length="279" mass="28141">MAWLMTAHLPGEEGAQRESSKAAMDKRDDSHRDTLLRWLKLRAAAAPLWLALPLLLTATAAARRGSAQILCGVDGRAGTAVHGHVRLAHLAGRRGLGSVREEHGGSAAAVLDASAAAALPLSKGSGECVACGSSVAAAPPLGKGSSVCVGRGGSVAALAAAYVMLAILENNPPFVSSYVVRDYCDLLLDVGYDIGVHRLGGATTDAAVPQHGKGSGACTARNGSAAAAPQLGDGSGVRKTAHGSSAAAMPQLGCSSSDEAEKQETDELASSRATSYGDH</sequence>
<gene>
    <name evidence="2" type="ORF">JKP88DRAFT_275810</name>
</gene>
<evidence type="ECO:0000256" key="1">
    <source>
        <dbReference type="SAM" id="MobiDB-lite"/>
    </source>
</evidence>
<feature type="region of interest" description="Disordered" evidence="1">
    <location>
        <begin position="228"/>
        <end position="279"/>
    </location>
</feature>
<accession>A0A836CMA5</accession>